<evidence type="ECO:0000256" key="1">
    <source>
        <dbReference type="SAM" id="SignalP"/>
    </source>
</evidence>
<name>A0A1M7GB04_9FIRM</name>
<gene>
    <name evidence="2" type="ORF">SAMN02746066_00949</name>
</gene>
<organism evidence="2 3">
    <name type="scientific">Anaerosporobacter mobilis DSM 15930</name>
    <dbReference type="NCBI Taxonomy" id="1120996"/>
    <lineage>
        <taxon>Bacteria</taxon>
        <taxon>Bacillati</taxon>
        <taxon>Bacillota</taxon>
        <taxon>Clostridia</taxon>
        <taxon>Lachnospirales</taxon>
        <taxon>Lachnospiraceae</taxon>
        <taxon>Anaerosporobacter</taxon>
    </lineage>
</organism>
<feature type="signal peptide" evidence="1">
    <location>
        <begin position="1"/>
        <end position="25"/>
    </location>
</feature>
<accession>A0A1M7GB04</accession>
<feature type="chain" id="PRO_5012319619" evidence="1">
    <location>
        <begin position="26"/>
        <end position="234"/>
    </location>
</feature>
<dbReference type="AlphaFoldDB" id="A0A1M7GB04"/>
<evidence type="ECO:0000313" key="2">
    <source>
        <dbReference type="EMBL" id="SHM13366.1"/>
    </source>
</evidence>
<keyword evidence="1" id="KW-0732">Signal</keyword>
<dbReference type="OrthoDB" id="1828321at2"/>
<evidence type="ECO:0000313" key="3">
    <source>
        <dbReference type="Proteomes" id="UP000184038"/>
    </source>
</evidence>
<keyword evidence="3" id="KW-1185">Reference proteome</keyword>
<protein>
    <submittedName>
        <fullName evidence="2">Uncharacterized protein</fullName>
    </submittedName>
</protein>
<sequence>MKKFNLLTVAILTTTILFSSLNVQAQSGNDEQPQIIIEQGAEDVPNDIIEDLIRDNPDVGVIRLINYDYIPEETYNDNYNFPSKDARILDPIGYYTTIENISTRKTVETYNQVAKDEFKFSVARGEEVTLTTKYTGSLKGSYSGEVLDSSKIGVDITVTGEYSKGTRYYGPNNDSKYNTREFRMKFYQNVGTYTQTGEICYHYYGTIYDRKDTTKTGTFKEPTKYLSYSIDKSI</sequence>
<dbReference type="Proteomes" id="UP000184038">
    <property type="component" value="Unassembled WGS sequence"/>
</dbReference>
<dbReference type="EMBL" id="FRCP01000006">
    <property type="protein sequence ID" value="SHM13366.1"/>
    <property type="molecule type" value="Genomic_DNA"/>
</dbReference>
<reference evidence="2 3" key="1">
    <citation type="submission" date="2016-11" db="EMBL/GenBank/DDBJ databases">
        <authorList>
            <person name="Jaros S."/>
            <person name="Januszkiewicz K."/>
            <person name="Wedrychowicz H."/>
        </authorList>
    </citation>
    <scope>NUCLEOTIDE SEQUENCE [LARGE SCALE GENOMIC DNA]</scope>
    <source>
        <strain evidence="2 3">DSM 15930</strain>
    </source>
</reference>
<dbReference type="RefSeq" id="WP_073283644.1">
    <property type="nucleotide sequence ID" value="NZ_FRCP01000006.1"/>
</dbReference>
<proteinExistence type="predicted"/>